<dbReference type="AlphaFoldDB" id="A0AAG5DB35"/>
<sequence length="96" mass="10365">MTVQLSLLFFLSRSLPHFAHTTRKIRSSFIIAVNMPLSADPTGQPSGGLCPPTSFHPAAAKQLSLPSHEGIRVLRQLPDVAALPATVPPAFRQIQI</sequence>
<keyword evidence="1" id="KW-0732">Signal</keyword>
<feature type="signal peptide" evidence="1">
    <location>
        <begin position="1"/>
        <end position="21"/>
    </location>
</feature>
<name>A0AAG5DB35_ANOAO</name>
<keyword evidence="3" id="KW-1185">Reference proteome</keyword>
<accession>A0AAG5DB35</accession>
<dbReference type="Proteomes" id="UP000075880">
    <property type="component" value="Unassembled WGS sequence"/>
</dbReference>
<protein>
    <recommendedName>
        <fullName evidence="4">Secreted protein</fullName>
    </recommendedName>
</protein>
<proteinExistence type="predicted"/>
<dbReference type="EnsemblMetazoa" id="ENSAATROPT008757">
    <property type="protein sequence ID" value="ENSAATROPP007898"/>
    <property type="gene ID" value="ENSAATROPG007134"/>
</dbReference>
<evidence type="ECO:0000256" key="1">
    <source>
        <dbReference type="SAM" id="SignalP"/>
    </source>
</evidence>
<evidence type="ECO:0000313" key="3">
    <source>
        <dbReference type="Proteomes" id="UP000075880"/>
    </source>
</evidence>
<organism evidence="2 3">
    <name type="scientific">Anopheles atroparvus</name>
    <name type="common">European mosquito</name>
    <dbReference type="NCBI Taxonomy" id="41427"/>
    <lineage>
        <taxon>Eukaryota</taxon>
        <taxon>Metazoa</taxon>
        <taxon>Ecdysozoa</taxon>
        <taxon>Arthropoda</taxon>
        <taxon>Hexapoda</taxon>
        <taxon>Insecta</taxon>
        <taxon>Pterygota</taxon>
        <taxon>Neoptera</taxon>
        <taxon>Endopterygota</taxon>
        <taxon>Diptera</taxon>
        <taxon>Nematocera</taxon>
        <taxon>Culicoidea</taxon>
        <taxon>Culicidae</taxon>
        <taxon>Anophelinae</taxon>
        <taxon>Anopheles</taxon>
    </lineage>
</organism>
<feature type="chain" id="PRO_5042513288" description="Secreted protein" evidence="1">
    <location>
        <begin position="22"/>
        <end position="96"/>
    </location>
</feature>
<reference evidence="2" key="1">
    <citation type="submission" date="2024-04" db="UniProtKB">
        <authorList>
            <consortium name="EnsemblMetazoa"/>
        </authorList>
    </citation>
    <scope>IDENTIFICATION</scope>
    <source>
        <strain evidence="2">EBRO</strain>
    </source>
</reference>
<evidence type="ECO:0008006" key="4">
    <source>
        <dbReference type="Google" id="ProtNLM"/>
    </source>
</evidence>
<evidence type="ECO:0000313" key="2">
    <source>
        <dbReference type="EnsemblMetazoa" id="ENSAATROPP007898"/>
    </source>
</evidence>